<feature type="compositionally biased region" description="Gly residues" evidence="3">
    <location>
        <begin position="246"/>
        <end position="258"/>
    </location>
</feature>
<dbReference type="InterPro" id="IPR032675">
    <property type="entry name" value="LRR_dom_sf"/>
</dbReference>
<evidence type="ECO:0000256" key="4">
    <source>
        <dbReference type="SAM" id="Phobius"/>
    </source>
</evidence>
<feature type="region of interest" description="Disordered" evidence="3">
    <location>
        <begin position="437"/>
        <end position="538"/>
    </location>
</feature>
<reference evidence="5 6" key="1">
    <citation type="submission" date="2023-09" db="EMBL/GenBank/DDBJ databases">
        <title>Pangenome analysis of Batrachochytrium dendrobatidis and related Chytrids.</title>
        <authorList>
            <person name="Yacoub M.N."/>
            <person name="Stajich J.E."/>
            <person name="James T.Y."/>
        </authorList>
    </citation>
    <scope>NUCLEOTIDE SEQUENCE [LARGE SCALE GENOMIC DNA]</scope>
    <source>
        <strain evidence="5 6">JEL0888</strain>
    </source>
</reference>
<dbReference type="InterPro" id="IPR001611">
    <property type="entry name" value="Leu-rich_rpt"/>
</dbReference>
<evidence type="ECO:0000256" key="3">
    <source>
        <dbReference type="SAM" id="MobiDB-lite"/>
    </source>
</evidence>
<dbReference type="PANTHER" id="PTHR48053">
    <property type="entry name" value="LEUCINE RICH REPEAT FAMILY PROTEIN, EXPRESSED"/>
    <property type="match status" value="1"/>
</dbReference>
<dbReference type="SUPFAM" id="SSF52058">
    <property type="entry name" value="L domain-like"/>
    <property type="match status" value="1"/>
</dbReference>
<organism evidence="5 6">
    <name type="scientific">Polyrhizophydium stewartii</name>
    <dbReference type="NCBI Taxonomy" id="2732419"/>
    <lineage>
        <taxon>Eukaryota</taxon>
        <taxon>Fungi</taxon>
        <taxon>Fungi incertae sedis</taxon>
        <taxon>Chytridiomycota</taxon>
        <taxon>Chytridiomycota incertae sedis</taxon>
        <taxon>Chytridiomycetes</taxon>
        <taxon>Rhizophydiales</taxon>
        <taxon>Rhizophydiales incertae sedis</taxon>
        <taxon>Polyrhizophydium</taxon>
    </lineage>
</organism>
<evidence type="ECO:0000313" key="6">
    <source>
        <dbReference type="Proteomes" id="UP001527925"/>
    </source>
</evidence>
<name>A0ABR4NFR6_9FUNG</name>
<feature type="compositionally biased region" description="Low complexity" evidence="3">
    <location>
        <begin position="177"/>
        <end position="203"/>
    </location>
</feature>
<feature type="compositionally biased region" description="Basic and acidic residues" evidence="3">
    <location>
        <begin position="513"/>
        <end position="522"/>
    </location>
</feature>
<dbReference type="Proteomes" id="UP001527925">
    <property type="component" value="Unassembled WGS sequence"/>
</dbReference>
<evidence type="ECO:0000256" key="1">
    <source>
        <dbReference type="ARBA" id="ARBA00004167"/>
    </source>
</evidence>
<feature type="compositionally biased region" description="Pro residues" evidence="3">
    <location>
        <begin position="140"/>
        <end position="153"/>
    </location>
</feature>
<keyword evidence="4" id="KW-0812">Transmembrane</keyword>
<comment type="subcellular location">
    <subcellularLocation>
        <location evidence="1">Membrane</location>
        <topology evidence="1">Single-pass membrane protein</topology>
    </subcellularLocation>
</comment>
<gene>
    <name evidence="5" type="ORF">HK105_202292</name>
</gene>
<evidence type="ECO:0000256" key="2">
    <source>
        <dbReference type="ARBA" id="ARBA00022729"/>
    </source>
</evidence>
<sequence length="538" mass="54666">MPLSGNLPRGLYRLKALTYLNLSRNSFSGSIPDEYGSFSILQELYLNENVLTGTIPSSLGSLSRLRILHLSYNSLSGNAPSSFSNLGSIVQMEVHDTGIGGSFTGTFPSLNICKLDSHMCASANIATLCSSPVCAVAPAPAPVPSQAPAPAPSANPGSPQTSAGSPSQPAPTSGATNPQASGSASQPQASNGAALPSSSSPGQPGSGSNGNGSGSNGSGSNGSGSNGSSGNGNGDNGSTRNTDGSNSGGGSTSPGGANGSSAVSMPMIAGIAAGVVVVAVGVGMFVWSRSRGQSTQQRQLDLAPAPRGTPPPSAAIEMNNLPRAAPAAPRSAAVASDSTEHLMDLHAAQMPPPYRQGTAYGKAMQSQTSQPSAYSGGYTGRGIAGEYDMEKALLDQDVPLEARVVGAAPTAALDERYKHDDEMSVSARTAAASLSAFGSRGTVAERTASSAPTGGWAPRHRQRKRDSGITQTSGSSDDRHALREPARAMSISGSDMRSDTIRELPSSASSSTDLREMPRRDSAQVGHLEAIREPLMRR</sequence>
<dbReference type="PANTHER" id="PTHR48053:SF109">
    <property type="entry name" value="PROTEIN KINASE DOMAIN-CONTAINING PROTEIN"/>
    <property type="match status" value="1"/>
</dbReference>
<dbReference type="EMBL" id="JADGIZ020000007">
    <property type="protein sequence ID" value="KAL2918365.1"/>
    <property type="molecule type" value="Genomic_DNA"/>
</dbReference>
<evidence type="ECO:0008006" key="7">
    <source>
        <dbReference type="Google" id="ProtNLM"/>
    </source>
</evidence>
<protein>
    <recommendedName>
        <fullName evidence="7">L domain-like protein</fullName>
    </recommendedName>
</protein>
<accession>A0ABR4NFR6</accession>
<feature type="compositionally biased region" description="Basic and acidic residues" evidence="3">
    <location>
        <begin position="476"/>
        <end position="486"/>
    </location>
</feature>
<dbReference type="InterPro" id="IPR051716">
    <property type="entry name" value="Plant_RL_S/T_kinase"/>
</dbReference>
<keyword evidence="2" id="KW-0732">Signal</keyword>
<feature type="compositionally biased region" description="Low complexity" evidence="3">
    <location>
        <begin position="236"/>
        <end position="245"/>
    </location>
</feature>
<proteinExistence type="predicted"/>
<comment type="caution">
    <text evidence="5">The sequence shown here is derived from an EMBL/GenBank/DDBJ whole genome shotgun (WGS) entry which is preliminary data.</text>
</comment>
<feature type="compositionally biased region" description="Low complexity" evidence="3">
    <location>
        <begin position="290"/>
        <end position="299"/>
    </location>
</feature>
<feature type="compositionally biased region" description="Basic and acidic residues" evidence="3">
    <location>
        <begin position="529"/>
        <end position="538"/>
    </location>
</feature>
<feature type="compositionally biased region" description="Gly residues" evidence="3">
    <location>
        <begin position="204"/>
        <end position="235"/>
    </location>
</feature>
<feature type="compositionally biased region" description="Polar residues" evidence="3">
    <location>
        <begin position="160"/>
        <end position="176"/>
    </location>
</feature>
<keyword evidence="4" id="KW-0472">Membrane</keyword>
<evidence type="ECO:0000313" key="5">
    <source>
        <dbReference type="EMBL" id="KAL2918365.1"/>
    </source>
</evidence>
<keyword evidence="6" id="KW-1185">Reference proteome</keyword>
<keyword evidence="4" id="KW-1133">Transmembrane helix</keyword>
<dbReference type="Pfam" id="PF00560">
    <property type="entry name" value="LRR_1"/>
    <property type="match status" value="1"/>
</dbReference>
<feature type="region of interest" description="Disordered" evidence="3">
    <location>
        <begin position="140"/>
        <end position="258"/>
    </location>
</feature>
<feature type="region of interest" description="Disordered" evidence="3">
    <location>
        <begin position="290"/>
        <end position="317"/>
    </location>
</feature>
<feature type="transmembrane region" description="Helical" evidence="4">
    <location>
        <begin position="267"/>
        <end position="288"/>
    </location>
</feature>
<dbReference type="Gene3D" id="3.80.10.10">
    <property type="entry name" value="Ribonuclease Inhibitor"/>
    <property type="match status" value="1"/>
</dbReference>
<dbReference type="Pfam" id="PF13855">
    <property type="entry name" value="LRR_8"/>
    <property type="match status" value="1"/>
</dbReference>